<dbReference type="OrthoDB" id="9812878at2"/>
<keyword evidence="3 7" id="KW-0732">Signal</keyword>
<dbReference type="Gene3D" id="3.40.190.10">
    <property type="entry name" value="Periplasmic binding protein-like II"/>
    <property type="match status" value="2"/>
</dbReference>
<feature type="signal peptide" evidence="7">
    <location>
        <begin position="1"/>
        <end position="18"/>
    </location>
</feature>
<dbReference type="PANTHER" id="PTHR30429:SF0">
    <property type="entry name" value="METHIONINE-BINDING LIPOPROTEIN METQ"/>
    <property type="match status" value="1"/>
</dbReference>
<comment type="similarity">
    <text evidence="2">Belongs to the NlpA lipoprotein family.</text>
</comment>
<evidence type="ECO:0000256" key="4">
    <source>
        <dbReference type="ARBA" id="ARBA00023136"/>
    </source>
</evidence>
<gene>
    <name evidence="8" type="primary">metQ_2</name>
    <name evidence="8" type="ORF">NCTC10138_01126</name>
</gene>
<evidence type="ECO:0000313" key="8">
    <source>
        <dbReference type="EMBL" id="VEU80744.1"/>
    </source>
</evidence>
<dbReference type="Proteomes" id="UP000289841">
    <property type="component" value="Chromosome"/>
</dbReference>
<accession>A0A449BE60</accession>
<dbReference type="PROSITE" id="PS51257">
    <property type="entry name" value="PROKAR_LIPOPROTEIN"/>
    <property type="match status" value="1"/>
</dbReference>
<dbReference type="EMBL" id="LR215048">
    <property type="protein sequence ID" value="VEU80744.1"/>
    <property type="molecule type" value="Genomic_DNA"/>
</dbReference>
<reference evidence="8 9" key="1">
    <citation type="submission" date="2019-01" db="EMBL/GenBank/DDBJ databases">
        <authorList>
            <consortium name="Pathogen Informatics"/>
        </authorList>
    </citation>
    <scope>NUCLEOTIDE SEQUENCE [LARGE SCALE GENOMIC DNA]</scope>
    <source>
        <strain evidence="8 9">NCTC10138</strain>
    </source>
</reference>
<name>A0A449BE60_HAPAX</name>
<evidence type="ECO:0000256" key="2">
    <source>
        <dbReference type="ARBA" id="ARBA00008973"/>
    </source>
</evidence>
<dbReference type="STRING" id="1278311.GCA_000428705_01382"/>
<keyword evidence="9" id="KW-1185">Reference proteome</keyword>
<dbReference type="Pfam" id="PF03180">
    <property type="entry name" value="Lipoprotein_9"/>
    <property type="match status" value="1"/>
</dbReference>
<proteinExistence type="inferred from homology"/>
<protein>
    <submittedName>
        <fullName evidence="8">D-methionine-binding lipoprotein metQ</fullName>
    </submittedName>
</protein>
<dbReference type="InterPro" id="IPR004872">
    <property type="entry name" value="Lipoprotein_NlpA"/>
</dbReference>
<keyword evidence="5" id="KW-0564">Palmitate</keyword>
<evidence type="ECO:0000256" key="1">
    <source>
        <dbReference type="ARBA" id="ARBA00004635"/>
    </source>
</evidence>
<comment type="subcellular location">
    <subcellularLocation>
        <location evidence="1">Membrane</location>
        <topology evidence="1">Lipid-anchor</topology>
    </subcellularLocation>
</comment>
<dbReference type="GO" id="GO:0016020">
    <property type="term" value="C:membrane"/>
    <property type="evidence" value="ECO:0007669"/>
    <property type="project" value="UniProtKB-SubCell"/>
</dbReference>
<keyword evidence="6 8" id="KW-0449">Lipoprotein</keyword>
<keyword evidence="4" id="KW-0472">Membrane</keyword>
<evidence type="ECO:0000256" key="6">
    <source>
        <dbReference type="ARBA" id="ARBA00023288"/>
    </source>
</evidence>
<dbReference type="PANTHER" id="PTHR30429">
    <property type="entry name" value="D-METHIONINE-BINDING LIPOPROTEIN METQ"/>
    <property type="match status" value="1"/>
</dbReference>
<sequence length="269" mass="30428">MKKIFVVLTTLVLGFVLVACTKKDDSKEIKVAVAFYPMGELLELIKDDLKNDGYELKVTTFNNDYVLPNQGLKNKEFDANMIQHQHFMNEFNSKNDASLTKIMSIYHAIFALYSKDLTNPADIPNEATISIPNDSTNLGRALHLLQDAKLLTLKENVGPFAKITDIVSNPKNLKFSEVALNMLSKSYKETGLAIMYPTYARDLNLVGDEQRIFNEDITSSRIQEYAISLVARDDNKDSDKIKALKNHLSSKKVRDYLIDNYSWASTPAF</sequence>
<dbReference type="RefSeq" id="WP_026390825.1">
    <property type="nucleotide sequence ID" value="NZ_LR215048.1"/>
</dbReference>
<evidence type="ECO:0000256" key="5">
    <source>
        <dbReference type="ARBA" id="ARBA00023139"/>
    </source>
</evidence>
<evidence type="ECO:0000256" key="3">
    <source>
        <dbReference type="ARBA" id="ARBA00022729"/>
    </source>
</evidence>
<dbReference type="AlphaFoldDB" id="A0A449BE60"/>
<feature type="chain" id="PRO_5019324274" evidence="7">
    <location>
        <begin position="19"/>
        <end position="269"/>
    </location>
</feature>
<dbReference type="KEGG" id="aaxa:NCTC10138_01126"/>
<dbReference type="SUPFAM" id="SSF53850">
    <property type="entry name" value="Periplasmic binding protein-like II"/>
    <property type="match status" value="1"/>
</dbReference>
<organism evidence="8 9">
    <name type="scientific">Haploplasma axanthum</name>
    <name type="common">Acholeplasma axanthum</name>
    <dbReference type="NCBI Taxonomy" id="29552"/>
    <lineage>
        <taxon>Bacteria</taxon>
        <taxon>Bacillati</taxon>
        <taxon>Mycoplasmatota</taxon>
        <taxon>Mollicutes</taxon>
        <taxon>Acholeplasmatales</taxon>
        <taxon>Acholeplasmataceae</taxon>
        <taxon>Haploplasma</taxon>
    </lineage>
</organism>
<evidence type="ECO:0000313" key="9">
    <source>
        <dbReference type="Proteomes" id="UP000289841"/>
    </source>
</evidence>
<evidence type="ECO:0000256" key="7">
    <source>
        <dbReference type="SAM" id="SignalP"/>
    </source>
</evidence>